<feature type="compositionally biased region" description="Pro residues" evidence="1">
    <location>
        <begin position="1"/>
        <end position="10"/>
    </location>
</feature>
<dbReference type="HOGENOM" id="CLU_035301_1_3_5"/>
<sequence>MASYPPPQPSPSRGEGREGGMTAGPARTAAETRQTKRVSMTESRYFDALETRDPQAREAALMAALPGQIARAKGRSAYFGTLLKDLDAQAVTSRAALAQLPVTRKSELLELQPKSLPFGGLNGTAPGGLARIFMSPGPIYDPEGRRADYWRFARALFAAGFRAGDIVHNSFSYHLTPAGSMVESGAHALGCAVVPGGVGQTDLQLRAIADIRPQGYGGTPSFLKILVDRAREEGADISSLTKALVSGEAFLPAQRAEFRAAGIAARQCYGTADLGLVAYESEAEEGMIADEHLIIEILRPGTGDPVEEVGEVGEVVVTLLEEDYPLVRFATGDLSAVLPGISPCGRTNTRLRGWLGRADQVTKIRGMFVHPVQVTSAVKKHPAVTRARLVVERAGDQDDMILEIETADLAAVPQERLLDDLRASTKLRGRLVPLPPGTLPADAKTIEDRRPVG</sequence>
<feature type="compositionally biased region" description="Basic and acidic residues" evidence="1">
    <location>
        <begin position="444"/>
        <end position="453"/>
    </location>
</feature>
<evidence type="ECO:0000313" key="2">
    <source>
        <dbReference type="EMBL" id="BAF90581.1"/>
    </source>
</evidence>
<gene>
    <name evidence="2" type="ordered locus">AZC_4583</name>
</gene>
<evidence type="ECO:0000313" key="3">
    <source>
        <dbReference type="Proteomes" id="UP000000270"/>
    </source>
</evidence>
<reference evidence="2 3" key="1">
    <citation type="journal article" date="2007" name="Appl. Environ. Microbiol.">
        <title>Rhizobial factors required for stem nodule maturation and maintenance in Sesbania rostrata-Azorhizobium caulinodans ORS571 symbiosis.</title>
        <authorList>
            <person name="Suzuki S."/>
            <person name="Aono T."/>
            <person name="Lee KB."/>
            <person name="Suzuki T."/>
            <person name="Liu CT."/>
            <person name="Miwa H."/>
            <person name="Wakao S."/>
            <person name="Iki T."/>
            <person name="Oyaizu H."/>
        </authorList>
    </citation>
    <scope>NUCLEOTIDE SEQUENCE [LARGE SCALE GENOMIC DNA]</scope>
    <source>
        <strain evidence="3">ATCC 43989 / DSM 5975 / JCM 20966 / LMG 6465 / NBRC 14845 / NCIMB 13405 / ORS 571</strain>
    </source>
</reference>
<keyword evidence="2" id="KW-0436">Ligase</keyword>
<reference evidence="2 3" key="6">
    <citation type="journal article" date="2011" name="Appl. Environ. Microbiol.">
        <title>Involvement of the azorhizobial chromosome partition gene (parA) in the onset of bacteroid differentiation during Sesbania rostrata stem nodule development.</title>
        <authorList>
            <person name="Liu CT."/>
            <person name="Lee KB."/>
            <person name="Wang YS."/>
            <person name="Peng MH."/>
            <person name="Lee KT."/>
            <person name="Suzuki S."/>
            <person name="Suzuki T."/>
            <person name="Oyaizu H."/>
        </authorList>
    </citation>
    <scope>NUCLEOTIDE SEQUENCE [LARGE SCALE GENOMIC DNA]</scope>
    <source>
        <strain evidence="3">ATCC 43989 / DSM 5975 / JCM 20966 / LMG 6465 / NBRC 14845 / NCIMB 13405 / ORS 571</strain>
    </source>
</reference>
<reference evidence="3" key="2">
    <citation type="submission" date="2007-04" db="EMBL/GenBank/DDBJ databases">
        <title>Complete genome sequence of the nitrogen-fixing bacterium Azorhizobium caulinodans ORS571.</title>
        <authorList>
            <person name="Lee K.B."/>
            <person name="Backer P.D."/>
            <person name="Aono T."/>
            <person name="Liu C.T."/>
            <person name="Suzuki S."/>
            <person name="Suzuki T."/>
            <person name="Kaneko T."/>
            <person name="Yamada M."/>
            <person name="Tabata S."/>
            <person name="Kupfer D.M."/>
            <person name="Najar F.Z."/>
            <person name="Wiley G.B."/>
            <person name="Roe B."/>
            <person name="Binnewies T."/>
            <person name="Ussery D."/>
            <person name="Vereecke D."/>
            <person name="Gevers D."/>
            <person name="Holsters M."/>
            <person name="Oyaizu H."/>
        </authorList>
    </citation>
    <scope>NUCLEOTIDE SEQUENCE [LARGE SCALE GENOMIC DNA]</scope>
    <source>
        <strain evidence="3">ATCC 43989 / DSM 5975 / JCM 20966 / LMG 6465 / NBRC 14845 / NCIMB 13405 / ORS 571</strain>
    </source>
</reference>
<dbReference type="InterPro" id="IPR045851">
    <property type="entry name" value="AMP-bd_C_sf"/>
</dbReference>
<dbReference type="SUPFAM" id="SSF56801">
    <property type="entry name" value="Acetyl-CoA synthetase-like"/>
    <property type="match status" value="1"/>
</dbReference>
<feature type="region of interest" description="Disordered" evidence="1">
    <location>
        <begin position="430"/>
        <end position="453"/>
    </location>
</feature>
<feature type="region of interest" description="Disordered" evidence="1">
    <location>
        <begin position="1"/>
        <end position="39"/>
    </location>
</feature>
<dbReference type="GO" id="GO:0016874">
    <property type="term" value="F:ligase activity"/>
    <property type="evidence" value="ECO:0007669"/>
    <property type="project" value="UniProtKB-KW"/>
</dbReference>
<dbReference type="AlphaFoldDB" id="A8HZH3"/>
<dbReference type="STRING" id="438753.AZC_4583"/>
<protein>
    <submittedName>
        <fullName evidence="2">Putative phenylacetate-CoA ligase</fullName>
    </submittedName>
</protein>
<accession>A8HZH3</accession>
<evidence type="ECO:0000256" key="1">
    <source>
        <dbReference type="SAM" id="MobiDB-lite"/>
    </source>
</evidence>
<dbReference type="PANTHER" id="PTHR43845">
    <property type="entry name" value="BLR5969 PROTEIN"/>
    <property type="match status" value="1"/>
</dbReference>
<dbReference type="eggNOG" id="COG1541">
    <property type="taxonomic scope" value="Bacteria"/>
</dbReference>
<name>A8HZH3_AZOC5</name>
<dbReference type="EMBL" id="AP009384">
    <property type="protein sequence ID" value="BAF90581.1"/>
    <property type="molecule type" value="Genomic_DNA"/>
</dbReference>
<keyword evidence="3" id="KW-1185">Reference proteome</keyword>
<dbReference type="Gene3D" id="3.40.50.12780">
    <property type="entry name" value="N-terminal domain of ligase-like"/>
    <property type="match status" value="1"/>
</dbReference>
<dbReference type="KEGG" id="azc:AZC_4583"/>
<organism evidence="2 3">
    <name type="scientific">Azorhizobium caulinodans (strain ATCC 43989 / DSM 5975 / JCM 20966 / LMG 6465 / NBRC 14845 / NCIMB 13405 / ORS 571)</name>
    <dbReference type="NCBI Taxonomy" id="438753"/>
    <lineage>
        <taxon>Bacteria</taxon>
        <taxon>Pseudomonadati</taxon>
        <taxon>Pseudomonadota</taxon>
        <taxon>Alphaproteobacteria</taxon>
        <taxon>Hyphomicrobiales</taxon>
        <taxon>Xanthobacteraceae</taxon>
        <taxon>Azorhizobium</taxon>
    </lineage>
</organism>
<dbReference type="Proteomes" id="UP000000270">
    <property type="component" value="Chromosome"/>
</dbReference>
<dbReference type="Gene3D" id="3.30.300.30">
    <property type="match status" value="1"/>
</dbReference>
<dbReference type="InterPro" id="IPR042099">
    <property type="entry name" value="ANL_N_sf"/>
</dbReference>
<reference evidence="2 3" key="3">
    <citation type="journal article" date="2008" name="BMC Genomics">
        <title>The genome of the versatile nitrogen fixer Azorhizobium caulinodans ORS571.</title>
        <authorList>
            <person name="Lee KB."/>
            <person name="Backer P.D."/>
            <person name="Aono T."/>
            <person name="Liu CT."/>
            <person name="Suzuki S."/>
            <person name="Suzuki T."/>
            <person name="Kaneko T."/>
            <person name="Yamada M."/>
            <person name="Tabata S."/>
            <person name="Kupfer D.M."/>
            <person name="Najar F.Z."/>
            <person name="Wiley G.B."/>
            <person name="Roe B."/>
            <person name="Binnewies T.T."/>
            <person name="Ussery D.W."/>
            <person name="D'Haeze W."/>
            <person name="Herder J.D."/>
            <person name="Gevers D."/>
            <person name="Vereecke D."/>
            <person name="Holsters M."/>
            <person name="Oyaizu H."/>
        </authorList>
    </citation>
    <scope>NUCLEOTIDE SEQUENCE [LARGE SCALE GENOMIC DNA]</scope>
    <source>
        <strain evidence="3">ATCC 43989 / DSM 5975 / JCM 20966 / LMG 6465 / NBRC 14845 / NCIMB 13405 / ORS 571</strain>
    </source>
</reference>
<reference evidence="2 3" key="5">
    <citation type="journal article" date="2010" name="Appl. Environ. Microbiol.">
        <title>phrR-like gene praR of Azorhizobium caulinodans ORS571 is essential for symbiosis with Sesbania rostrata and is involved in expression of reb genes.</title>
        <authorList>
            <person name="Akiba N."/>
            <person name="Aono T."/>
            <person name="Toyazaki H."/>
            <person name="Sato S."/>
            <person name="Oyaizu H."/>
        </authorList>
    </citation>
    <scope>NUCLEOTIDE SEQUENCE [LARGE SCALE GENOMIC DNA]</scope>
    <source>
        <strain evidence="3">ATCC 43989 / DSM 5975 / JCM 20966 / LMG 6465 / NBRC 14845 / NCIMB 13405 / ORS 571</strain>
    </source>
</reference>
<dbReference type="PANTHER" id="PTHR43845:SF1">
    <property type="entry name" value="BLR5969 PROTEIN"/>
    <property type="match status" value="1"/>
</dbReference>
<reference evidence="2 3" key="4">
    <citation type="journal article" date="2009" name="Appl. Environ. Microbiol.">
        <title>Comparative genome-wide transcriptional profiling of Azorhizobium caulinodans ORS571 grown under free-living and symbiotic conditions.</title>
        <authorList>
            <person name="Tsukada S."/>
            <person name="Aono T."/>
            <person name="Akiba N."/>
            <person name="Lee KB."/>
            <person name="Liu CT."/>
            <person name="Toyazaki H."/>
            <person name="Oyaizu H."/>
        </authorList>
    </citation>
    <scope>NUCLEOTIDE SEQUENCE [LARGE SCALE GENOMIC DNA]</scope>
    <source>
        <strain evidence="3">ATCC 43989 / DSM 5975 / JCM 20966 / LMG 6465 / NBRC 14845 / NCIMB 13405 / ORS 571</strain>
    </source>
</reference>
<proteinExistence type="predicted"/>